<protein>
    <submittedName>
        <fullName evidence="2">Uncharacterized protein</fullName>
    </submittedName>
</protein>
<keyword evidence="1" id="KW-0472">Membrane</keyword>
<keyword evidence="1" id="KW-0812">Transmembrane</keyword>
<sequence length="235" mass="26023">MDALQQVAHAASSGKSLKARNMVWLVAVGIFDVIVLLVIAFHHPVDDFTADKGMGLRTGLSVFLPVPIVFLSYLLSHSQKAVLVFWRLRNPMPASRAFSVHAQTDSRIDVNSLRKNVGEFPSDERDQNSTWYRLYKQVENEVSVLESHQKYLMFRDIAAMSLLLVPLVALGLFLFGNTASAVVLSAVVFALQYLIASVAARNSGVRFVQNVLCIHATKRVAASKRSPNRKPENSS</sequence>
<gene>
    <name evidence="2" type="ORF">BX591_102633</name>
</gene>
<evidence type="ECO:0000256" key="1">
    <source>
        <dbReference type="SAM" id="Phobius"/>
    </source>
</evidence>
<accession>A0A329D714</accession>
<evidence type="ECO:0000313" key="2">
    <source>
        <dbReference type="EMBL" id="RAS38335.1"/>
    </source>
</evidence>
<keyword evidence="1" id="KW-1133">Transmembrane helix</keyword>
<dbReference type="AlphaFoldDB" id="A0A329D714"/>
<dbReference type="RefSeq" id="WP_111929929.1">
    <property type="nucleotide sequence ID" value="NZ_CADFFP010000001.1"/>
</dbReference>
<proteinExistence type="predicted"/>
<reference evidence="2 3" key="1">
    <citation type="submission" date="2018-06" db="EMBL/GenBank/DDBJ databases">
        <title>Genomic Encyclopedia of Type Strains, Phase III (KMG-III): the genomes of soil and plant-associated and newly described type strains.</title>
        <authorList>
            <person name="Whitman W."/>
        </authorList>
    </citation>
    <scope>NUCLEOTIDE SEQUENCE [LARGE SCALE GENOMIC DNA]</scope>
    <source>
        <strain evidence="2 3">LMG 23644</strain>
    </source>
</reference>
<evidence type="ECO:0000313" key="3">
    <source>
        <dbReference type="Proteomes" id="UP000248918"/>
    </source>
</evidence>
<name>A0A329D714_9BURK</name>
<feature type="transmembrane region" description="Helical" evidence="1">
    <location>
        <begin position="157"/>
        <end position="175"/>
    </location>
</feature>
<feature type="transmembrane region" description="Helical" evidence="1">
    <location>
        <begin position="181"/>
        <end position="200"/>
    </location>
</feature>
<comment type="caution">
    <text evidence="2">The sequence shown here is derived from an EMBL/GenBank/DDBJ whole genome shotgun (WGS) entry which is preliminary data.</text>
</comment>
<feature type="transmembrane region" description="Helical" evidence="1">
    <location>
        <begin position="62"/>
        <end position="86"/>
    </location>
</feature>
<dbReference type="OrthoDB" id="9179946at2"/>
<organism evidence="2 3">
    <name type="scientific">Paraburkholderia bryophila</name>
    <dbReference type="NCBI Taxonomy" id="420952"/>
    <lineage>
        <taxon>Bacteria</taxon>
        <taxon>Pseudomonadati</taxon>
        <taxon>Pseudomonadota</taxon>
        <taxon>Betaproteobacteria</taxon>
        <taxon>Burkholderiales</taxon>
        <taxon>Burkholderiaceae</taxon>
        <taxon>Paraburkholderia</taxon>
    </lineage>
</organism>
<dbReference type="Proteomes" id="UP000248918">
    <property type="component" value="Unassembled WGS sequence"/>
</dbReference>
<feature type="transmembrane region" description="Helical" evidence="1">
    <location>
        <begin position="22"/>
        <end position="42"/>
    </location>
</feature>
<dbReference type="EMBL" id="QLTK01000002">
    <property type="protein sequence ID" value="RAS38335.1"/>
    <property type="molecule type" value="Genomic_DNA"/>
</dbReference>